<dbReference type="Proteomes" id="UP000038487">
    <property type="component" value="Unassembled WGS sequence"/>
</dbReference>
<evidence type="ECO:0000313" key="4">
    <source>
        <dbReference type="EMBL" id="CPV42804.1"/>
    </source>
</evidence>
<dbReference type="Gene3D" id="1.10.287.1060">
    <property type="entry name" value="ESAT-6-like"/>
    <property type="match status" value="1"/>
</dbReference>
<organism evidence="3 6">
    <name type="scientific">Mycobacteroides abscessus</name>
    <dbReference type="NCBI Taxonomy" id="36809"/>
    <lineage>
        <taxon>Bacteria</taxon>
        <taxon>Bacillati</taxon>
        <taxon>Actinomycetota</taxon>
        <taxon>Actinomycetes</taxon>
        <taxon>Mycobacteriales</taxon>
        <taxon>Mycobacteriaceae</taxon>
        <taxon>Mycobacteroides</taxon>
    </lineage>
</organism>
<dbReference type="PATRIC" id="fig|36809.44.peg.3632"/>
<dbReference type="Proteomes" id="UP000284557">
    <property type="component" value="Unassembled WGS sequence"/>
</dbReference>
<evidence type="ECO:0000256" key="2">
    <source>
        <dbReference type="SAM" id="MobiDB-lite"/>
    </source>
</evidence>
<dbReference type="EMBL" id="QXBN01000001">
    <property type="protein sequence ID" value="RIT43951.1"/>
    <property type="molecule type" value="Genomic_DNA"/>
</dbReference>
<reference evidence="3 6" key="1">
    <citation type="submission" date="2015-03" db="EMBL/GenBank/DDBJ databases">
        <authorList>
            <consortium name="Pathogen Informatics"/>
            <person name="Murphy D."/>
        </authorList>
    </citation>
    <scope>NUCLEOTIDE SEQUENCE [LARGE SCALE GENOMIC DNA]</scope>
    <source>
        <strain evidence="3 6">PAP036</strain>
    </source>
</reference>
<dbReference type="Pfam" id="PF06013">
    <property type="entry name" value="WXG100"/>
    <property type="match status" value="1"/>
</dbReference>
<dbReference type="EMBL" id="CSWP01000002">
    <property type="protein sequence ID" value="CPV42804.1"/>
    <property type="molecule type" value="Genomic_DNA"/>
</dbReference>
<accession>A0A0U0WZP7</accession>
<dbReference type="OMA" id="QANDRMS"/>
<evidence type="ECO:0000313" key="5">
    <source>
        <dbReference type="EMBL" id="RIT43951.1"/>
    </source>
</evidence>
<dbReference type="NCBIfam" id="TIGR03930">
    <property type="entry name" value="WXG100_ESAT6"/>
    <property type="match status" value="1"/>
</dbReference>
<sequence>MSQITYNHGEIDALVADVKGIINKFQAGLEELQHDIQPLVQQAEGQEATAYQEYQKAWHQSAEDLNQILTQLNAKVDQGNQDAQHTDQSAAGAWHH</sequence>
<dbReference type="InterPro" id="IPR036689">
    <property type="entry name" value="ESAT-6-like_sf"/>
</dbReference>
<evidence type="ECO:0000313" key="3">
    <source>
        <dbReference type="EMBL" id="CPT18543.1"/>
    </source>
</evidence>
<evidence type="ECO:0000313" key="6">
    <source>
        <dbReference type="Proteomes" id="UP000038487"/>
    </source>
</evidence>
<dbReference type="SUPFAM" id="SSF140453">
    <property type="entry name" value="EsxAB dimer-like"/>
    <property type="match status" value="1"/>
</dbReference>
<name>A0A0U0WZP7_9MYCO</name>
<dbReference type="Proteomes" id="UP000045782">
    <property type="component" value="Unassembled WGS sequence"/>
</dbReference>
<protein>
    <recommendedName>
        <fullName evidence="1">ESAT-6-like protein</fullName>
    </recommendedName>
</protein>
<reference evidence="4 7" key="2">
    <citation type="submission" date="2015-03" db="EMBL/GenBank/DDBJ databases">
        <authorList>
            <person name="Murphy D."/>
        </authorList>
    </citation>
    <scope>NUCLEOTIDE SEQUENCE [LARGE SCALE GENOMIC DNA]</scope>
    <source>
        <strain evidence="4 7">PAP088</strain>
    </source>
</reference>
<comment type="similarity">
    <text evidence="1">Belongs to the WXG100 family.</text>
</comment>
<proteinExistence type="inferred from homology"/>
<evidence type="ECO:0000313" key="7">
    <source>
        <dbReference type="Proteomes" id="UP000045782"/>
    </source>
</evidence>
<dbReference type="EMBL" id="CSUW01000003">
    <property type="protein sequence ID" value="CPT18543.1"/>
    <property type="molecule type" value="Genomic_DNA"/>
</dbReference>
<reference evidence="5 8" key="3">
    <citation type="submission" date="2018-08" db="EMBL/GenBank/DDBJ databases">
        <title>Linezolid Resistance in Mycobacterium abscessus: MIC Distribution and Comprehensive Investigation of Resistance Mechanisms.</title>
        <authorList>
            <person name="Ye M."/>
            <person name="Xu L."/>
            <person name="Zou Y."/>
            <person name="Li B."/>
            <person name="Guo Q."/>
            <person name="Zhang Y."/>
            <person name="Zhan M."/>
            <person name="Xu B."/>
            <person name="Yu F."/>
            <person name="Zhang Z."/>
            <person name="Chu H."/>
        </authorList>
    </citation>
    <scope>NUCLEOTIDE SEQUENCE [LARGE SCALE GENOMIC DNA]</scope>
    <source>
        <strain evidence="5 8">G143</strain>
    </source>
</reference>
<dbReference type="RefSeq" id="WP_005055998.1">
    <property type="nucleotide sequence ID" value="NZ_CM125927.1"/>
</dbReference>
<dbReference type="InterPro" id="IPR010310">
    <property type="entry name" value="T7SS_ESAT-6-like"/>
</dbReference>
<gene>
    <name evidence="3" type="primary">esxT</name>
    <name evidence="5" type="ORF">D2E76_02625</name>
    <name evidence="3" type="ORF">ERS075527_01586</name>
    <name evidence="4" type="ORF">ERS075579_01428</name>
</gene>
<evidence type="ECO:0000256" key="1">
    <source>
        <dbReference type="RuleBase" id="RU362001"/>
    </source>
</evidence>
<dbReference type="AlphaFoldDB" id="A0A0U0WZP7"/>
<dbReference type="GeneID" id="93380692"/>
<feature type="region of interest" description="Disordered" evidence="2">
    <location>
        <begin position="77"/>
        <end position="96"/>
    </location>
</feature>
<evidence type="ECO:0000313" key="8">
    <source>
        <dbReference type="Proteomes" id="UP000284557"/>
    </source>
</evidence>
<feature type="compositionally biased region" description="Polar residues" evidence="2">
    <location>
        <begin position="77"/>
        <end position="89"/>
    </location>
</feature>